<dbReference type="Pfam" id="PF17179">
    <property type="entry name" value="Fer4_22"/>
    <property type="match status" value="1"/>
</dbReference>
<dbReference type="PROSITE" id="PS00198">
    <property type="entry name" value="4FE4S_FER_1"/>
    <property type="match status" value="2"/>
</dbReference>
<evidence type="ECO:0000313" key="6">
    <source>
        <dbReference type="Proteomes" id="UP000028252"/>
    </source>
</evidence>
<dbReference type="Proteomes" id="UP000028252">
    <property type="component" value="Unassembled WGS sequence"/>
</dbReference>
<protein>
    <submittedName>
        <fullName evidence="5">Ferredoxin</fullName>
    </submittedName>
</protein>
<reference evidence="5 6" key="1">
    <citation type="submission" date="2014-04" db="EMBL/GenBank/DDBJ databases">
        <title>Marinobacterium kochiensis sp. nov., isolated from sediment sample collected from Kochi backwaters in Kerala, India.</title>
        <authorList>
            <person name="Singh A."/>
            <person name="Pinnaka A.K."/>
        </authorList>
    </citation>
    <scope>NUCLEOTIDE SEQUENCE [LARGE SCALE GENOMIC DNA]</scope>
    <source>
        <strain evidence="5 6">AK27</strain>
    </source>
</reference>
<dbReference type="OrthoDB" id="9795302at2"/>
<dbReference type="RefSeq" id="WP_036188741.1">
    <property type="nucleotide sequence ID" value="NZ_JMQN01000040.1"/>
</dbReference>
<keyword evidence="1" id="KW-0479">Metal-binding</keyword>
<evidence type="ECO:0000256" key="3">
    <source>
        <dbReference type="ARBA" id="ARBA00023014"/>
    </source>
</evidence>
<dbReference type="SUPFAM" id="SSF46548">
    <property type="entry name" value="alpha-helical ferredoxin"/>
    <property type="match status" value="1"/>
</dbReference>
<comment type="caution">
    <text evidence="5">The sequence shown here is derived from an EMBL/GenBank/DDBJ whole genome shotgun (WGS) entry which is preliminary data.</text>
</comment>
<evidence type="ECO:0000313" key="5">
    <source>
        <dbReference type="EMBL" id="KEA63011.1"/>
    </source>
</evidence>
<dbReference type="PANTHER" id="PTHR40447">
    <property type="entry name" value="ANAEROBIC SULFITE REDUCTASE SUBUNIT A"/>
    <property type="match status" value="1"/>
</dbReference>
<keyword evidence="6" id="KW-1185">Reference proteome</keyword>
<dbReference type="GO" id="GO:0051536">
    <property type="term" value="F:iron-sulfur cluster binding"/>
    <property type="evidence" value="ECO:0007669"/>
    <property type="project" value="UniProtKB-KW"/>
</dbReference>
<dbReference type="PROSITE" id="PS51379">
    <property type="entry name" value="4FE4S_FER_2"/>
    <property type="match status" value="2"/>
</dbReference>
<evidence type="ECO:0000256" key="1">
    <source>
        <dbReference type="ARBA" id="ARBA00022723"/>
    </source>
</evidence>
<dbReference type="EMBL" id="JMQN01000040">
    <property type="protein sequence ID" value="KEA63011.1"/>
    <property type="molecule type" value="Genomic_DNA"/>
</dbReference>
<dbReference type="STRING" id="1232683.ADIMK_2535"/>
<evidence type="ECO:0000256" key="2">
    <source>
        <dbReference type="ARBA" id="ARBA00023004"/>
    </source>
</evidence>
<proteinExistence type="predicted"/>
<dbReference type="PATRIC" id="fig|1232683.4.peg.2487"/>
<feature type="domain" description="4Fe-4S ferredoxin-type" evidence="4">
    <location>
        <begin position="329"/>
        <end position="357"/>
    </location>
</feature>
<keyword evidence="2" id="KW-0408">Iron</keyword>
<dbReference type="GO" id="GO:0046872">
    <property type="term" value="F:metal ion binding"/>
    <property type="evidence" value="ECO:0007669"/>
    <property type="project" value="UniProtKB-KW"/>
</dbReference>
<dbReference type="PANTHER" id="PTHR40447:SF1">
    <property type="entry name" value="ANAEROBIC SULFITE REDUCTASE SUBUNIT A"/>
    <property type="match status" value="1"/>
</dbReference>
<sequence>MGTPGFLPIERFQSLIDTLTDDGFRCVAPQVRDGAILYDTLTGVQQLPKGVHQEQSNGRYRLHNTDSPRYFSWANGPQAIKPLTFAPREDLWYAEVNSDGNLKFYQAPTESEPVAVIGVRACDLAALALQDKHFLNAFPDPYYEARRKRLLLIAVNCTHAADTCFCADTGDGPEVQSGYDLSLHETDSGYFVTAGTLAGEMLMHRLPLEPGDDALYSDARNEVSHAGESQRRRLPQQDIQELLFSNLDHPQWQAVAERCLSCGNCTQVCPTCFCHSENEVPSTSGQSTAHQRQWDSCFTPGHSYIHGITLRKDTASRYRQWLTHKFGSWQSQYDRSGCVGCGRCISWCPVGIDPTEEILQISQSPTGEQA</sequence>
<dbReference type="eggNOG" id="COG1453">
    <property type="taxonomic scope" value="Bacteria"/>
</dbReference>
<dbReference type="InterPro" id="IPR009051">
    <property type="entry name" value="Helical_ferredxn"/>
</dbReference>
<dbReference type="InterPro" id="IPR017900">
    <property type="entry name" value="4Fe4S_Fe_S_CS"/>
</dbReference>
<dbReference type="InterPro" id="IPR017896">
    <property type="entry name" value="4Fe4S_Fe-S-bd"/>
</dbReference>
<dbReference type="AlphaFoldDB" id="A0A081FWV6"/>
<evidence type="ECO:0000259" key="4">
    <source>
        <dbReference type="PROSITE" id="PS51379"/>
    </source>
</evidence>
<name>A0A081FWV6_9GAMM</name>
<dbReference type="Gene3D" id="1.10.1060.10">
    <property type="entry name" value="Alpha-helical ferredoxin"/>
    <property type="match status" value="1"/>
</dbReference>
<accession>A0A081FWV6</accession>
<gene>
    <name evidence="5" type="ORF">ADIMK_2535</name>
</gene>
<organism evidence="5 6">
    <name type="scientific">Marinobacterium lacunae</name>
    <dbReference type="NCBI Taxonomy" id="1232683"/>
    <lineage>
        <taxon>Bacteria</taxon>
        <taxon>Pseudomonadati</taxon>
        <taxon>Pseudomonadota</taxon>
        <taxon>Gammaproteobacteria</taxon>
        <taxon>Oceanospirillales</taxon>
        <taxon>Oceanospirillaceae</taxon>
        <taxon>Marinobacterium</taxon>
    </lineage>
</organism>
<keyword evidence="3" id="KW-0411">Iron-sulfur</keyword>
<feature type="domain" description="4Fe-4S ferredoxin-type" evidence="4">
    <location>
        <begin position="250"/>
        <end position="280"/>
    </location>
</feature>